<dbReference type="OrthoDB" id="3371683at2"/>
<dbReference type="Proteomes" id="UP000050277">
    <property type="component" value="Unassembled WGS sequence"/>
</dbReference>
<dbReference type="AlphaFoldDB" id="A0A0P6Y8A3"/>
<dbReference type="InterPro" id="IPR054191">
    <property type="entry name" value="DUF6896"/>
</dbReference>
<dbReference type="RefSeq" id="WP_054534390.1">
    <property type="nucleotide sequence ID" value="NZ_LGKP01000017.1"/>
</dbReference>
<proteinExistence type="predicted"/>
<name>A0A0P6Y8A3_9CHLR</name>
<sequence>MHSINPEFLAAYRESVQRQVELINLLAASWDMQPNEVYYNWRSQHAQAGMIVDTAWRYFFHGLECDISNQEDGRFVRIEFGPGGRADCISSFSVLQFIMTSKAPWGYYPELQAQLAYKPAPFDELSGDYHAIHALIEPLYTAKLIELADPTLQPILEQALVFTPEGSQRYELPAPDGNPNTHGFWDMMVCHRMVLKQDKQ</sequence>
<keyword evidence="3" id="KW-1185">Reference proteome</keyword>
<reference evidence="2 3" key="1">
    <citation type="submission" date="2015-07" db="EMBL/GenBank/DDBJ databases">
        <title>Whole genome sequence of Herpetosiphon geysericola DSM 7119.</title>
        <authorList>
            <person name="Hemp J."/>
            <person name="Ward L.M."/>
            <person name="Pace L.A."/>
            <person name="Fischer W.W."/>
        </authorList>
    </citation>
    <scope>NUCLEOTIDE SEQUENCE [LARGE SCALE GENOMIC DNA]</scope>
    <source>
        <strain evidence="2 3">DSM 7119</strain>
    </source>
</reference>
<comment type="caution">
    <text evidence="2">The sequence shown here is derived from an EMBL/GenBank/DDBJ whole genome shotgun (WGS) entry which is preliminary data.</text>
</comment>
<feature type="domain" description="DUF6896" evidence="1">
    <location>
        <begin position="10"/>
        <end position="107"/>
    </location>
</feature>
<evidence type="ECO:0000313" key="2">
    <source>
        <dbReference type="EMBL" id="KPL88126.1"/>
    </source>
</evidence>
<dbReference type="Pfam" id="PF21837">
    <property type="entry name" value="DUF6896"/>
    <property type="match status" value="1"/>
</dbReference>
<organism evidence="2 3">
    <name type="scientific">Herpetosiphon geysericola</name>
    <dbReference type="NCBI Taxonomy" id="70996"/>
    <lineage>
        <taxon>Bacteria</taxon>
        <taxon>Bacillati</taxon>
        <taxon>Chloroflexota</taxon>
        <taxon>Chloroflexia</taxon>
        <taxon>Herpetosiphonales</taxon>
        <taxon>Herpetosiphonaceae</taxon>
        <taxon>Herpetosiphon</taxon>
    </lineage>
</organism>
<evidence type="ECO:0000259" key="1">
    <source>
        <dbReference type="Pfam" id="PF21837"/>
    </source>
</evidence>
<evidence type="ECO:0000313" key="3">
    <source>
        <dbReference type="Proteomes" id="UP000050277"/>
    </source>
</evidence>
<protein>
    <recommendedName>
        <fullName evidence="1">DUF6896 domain-containing protein</fullName>
    </recommendedName>
</protein>
<dbReference type="EMBL" id="LGKP01000017">
    <property type="protein sequence ID" value="KPL88126.1"/>
    <property type="molecule type" value="Genomic_DNA"/>
</dbReference>
<accession>A0A0P6Y8A3</accession>
<gene>
    <name evidence="2" type="ORF">SE18_10415</name>
</gene>